<feature type="region of interest" description="Disordered" evidence="1">
    <location>
        <begin position="25"/>
        <end position="49"/>
    </location>
</feature>
<name>A0A368XEJ9_9BACI</name>
<comment type="caution">
    <text evidence="4">The sequence shown here is derived from an EMBL/GenBank/DDBJ whole genome shotgun (WGS) entry which is preliminary data.</text>
</comment>
<evidence type="ECO:0000259" key="3">
    <source>
        <dbReference type="PROSITE" id="PS51724"/>
    </source>
</evidence>
<evidence type="ECO:0000256" key="2">
    <source>
        <dbReference type="SAM" id="Phobius"/>
    </source>
</evidence>
<protein>
    <submittedName>
        <fullName evidence="4">Sporulation related protein</fullName>
    </submittedName>
</protein>
<dbReference type="InterPro" id="IPR036680">
    <property type="entry name" value="SPOR-like_sf"/>
</dbReference>
<sequence length="318" mass="36418">MKNKKLAVRVNGKLQTVHQTPHFFDSIEDKENEGKKSKESVTQISEKENEEKINYNEKDWEQSLLKKYDRKPSKKPFGAFLDKAAGYKKILMVAFSAIFIGVSMGLIMLQFISQMEQGQNEARTIAQEVPTVTDDNNKEETASIETVPFEVTSFNAFVVQAGVFTTQEKAKASLNTLKGNGYGGMIWQRENQYYVFIGYANTKEEAKAFAANHLSALHDIYIGKEWSTPNLNLDINKNLIDDLKIYQQQLLAFLNQPTNKENTIDTFKKSNNEDLNALQDNLMETQSKILNDPSNQKHHVEILNRWKEYQAFVKKISD</sequence>
<dbReference type="Proteomes" id="UP000252585">
    <property type="component" value="Unassembled WGS sequence"/>
</dbReference>
<dbReference type="RefSeq" id="WP_114353390.1">
    <property type="nucleotide sequence ID" value="NZ_QPJJ01000009.1"/>
</dbReference>
<keyword evidence="5" id="KW-1185">Reference proteome</keyword>
<dbReference type="AlphaFoldDB" id="A0A368XEJ9"/>
<reference evidence="4 5" key="1">
    <citation type="submission" date="2018-07" db="EMBL/GenBank/DDBJ databases">
        <title>Genomic Encyclopedia of Type Strains, Phase IV (KMG-IV): sequencing the most valuable type-strain genomes for metagenomic binning, comparative biology and taxonomic classification.</title>
        <authorList>
            <person name="Goeker M."/>
        </authorList>
    </citation>
    <scope>NUCLEOTIDE SEQUENCE [LARGE SCALE GENOMIC DNA]</scope>
    <source>
        <strain evidence="4 5">DSM 27696</strain>
    </source>
</reference>
<dbReference type="InterPro" id="IPR007730">
    <property type="entry name" value="SPOR-like_dom"/>
</dbReference>
<evidence type="ECO:0000313" key="5">
    <source>
        <dbReference type="Proteomes" id="UP000252585"/>
    </source>
</evidence>
<gene>
    <name evidence="4" type="ORF">DFR57_109122</name>
</gene>
<dbReference type="GO" id="GO:0042834">
    <property type="term" value="F:peptidoglycan binding"/>
    <property type="evidence" value="ECO:0007669"/>
    <property type="project" value="InterPro"/>
</dbReference>
<proteinExistence type="predicted"/>
<organism evidence="4 5">
    <name type="scientific">Saliterribacillus persicus</name>
    <dbReference type="NCBI Taxonomy" id="930114"/>
    <lineage>
        <taxon>Bacteria</taxon>
        <taxon>Bacillati</taxon>
        <taxon>Bacillota</taxon>
        <taxon>Bacilli</taxon>
        <taxon>Bacillales</taxon>
        <taxon>Bacillaceae</taxon>
        <taxon>Saliterribacillus</taxon>
    </lineage>
</organism>
<feature type="transmembrane region" description="Helical" evidence="2">
    <location>
        <begin position="90"/>
        <end position="112"/>
    </location>
</feature>
<dbReference type="OrthoDB" id="2969309at2"/>
<dbReference type="EMBL" id="QPJJ01000009">
    <property type="protein sequence ID" value="RCW66401.1"/>
    <property type="molecule type" value="Genomic_DNA"/>
</dbReference>
<dbReference type="PROSITE" id="PS51724">
    <property type="entry name" value="SPOR"/>
    <property type="match status" value="1"/>
</dbReference>
<keyword evidence="2" id="KW-0812">Transmembrane</keyword>
<keyword evidence="2" id="KW-0472">Membrane</keyword>
<evidence type="ECO:0000313" key="4">
    <source>
        <dbReference type="EMBL" id="RCW66401.1"/>
    </source>
</evidence>
<evidence type="ECO:0000256" key="1">
    <source>
        <dbReference type="SAM" id="MobiDB-lite"/>
    </source>
</evidence>
<feature type="domain" description="SPOR" evidence="3">
    <location>
        <begin position="151"/>
        <end position="229"/>
    </location>
</feature>
<dbReference type="SUPFAM" id="SSF110997">
    <property type="entry name" value="Sporulation related repeat"/>
    <property type="match status" value="1"/>
</dbReference>
<dbReference type="Gene3D" id="3.30.70.1070">
    <property type="entry name" value="Sporulation related repeat"/>
    <property type="match status" value="1"/>
</dbReference>
<accession>A0A368XEJ9</accession>
<dbReference type="Pfam" id="PF05036">
    <property type="entry name" value="SPOR"/>
    <property type="match status" value="1"/>
</dbReference>
<keyword evidence="2" id="KW-1133">Transmembrane helix</keyword>